<proteinExistence type="predicted"/>
<organism evidence="1 2">
    <name type="scientific">Mesobacillus boroniphilus JCM 21738</name>
    <dbReference type="NCBI Taxonomy" id="1294265"/>
    <lineage>
        <taxon>Bacteria</taxon>
        <taxon>Bacillati</taxon>
        <taxon>Bacillota</taxon>
        <taxon>Bacilli</taxon>
        <taxon>Bacillales</taxon>
        <taxon>Bacillaceae</taxon>
        <taxon>Mesobacillus</taxon>
    </lineage>
</organism>
<dbReference type="AlphaFoldDB" id="W4RR95"/>
<sequence>MTDTVKMNTLMNNLGITEPMLQKINKYREKCELEYVT</sequence>
<evidence type="ECO:0000313" key="2">
    <source>
        <dbReference type="Proteomes" id="UP000018949"/>
    </source>
</evidence>
<keyword evidence="2" id="KW-1185">Reference proteome</keyword>
<comment type="caution">
    <text evidence="1">The sequence shown here is derived from an EMBL/GenBank/DDBJ whole genome shotgun (WGS) entry which is preliminary data.</text>
</comment>
<protein>
    <submittedName>
        <fullName evidence="1">DNA polymerase</fullName>
    </submittedName>
</protein>
<reference evidence="1 2" key="1">
    <citation type="submission" date="2013-12" db="EMBL/GenBank/DDBJ databases">
        <title>NBRP : Genome information of microbial organism related human and environment.</title>
        <authorList>
            <person name="Hattori M."/>
            <person name="Oshima K."/>
            <person name="Inaba H."/>
            <person name="Suda W."/>
            <person name="Sakamoto M."/>
            <person name="Iino T."/>
            <person name="Kitahara M."/>
            <person name="Oshida Y."/>
            <person name="Iida T."/>
            <person name="Kudo T."/>
            <person name="Itoh T."/>
            <person name="Ahmed I."/>
            <person name="Ohkuma M."/>
        </authorList>
    </citation>
    <scope>NUCLEOTIDE SEQUENCE [LARGE SCALE GENOMIC DNA]</scope>
    <source>
        <strain evidence="1 2">JCM 21738</strain>
    </source>
</reference>
<evidence type="ECO:0000313" key="1">
    <source>
        <dbReference type="EMBL" id="GAE46642.1"/>
    </source>
</evidence>
<name>W4RR95_9BACI</name>
<accession>W4RR95</accession>
<gene>
    <name evidence="1" type="ORF">JCM21738_3558</name>
</gene>
<dbReference type="EMBL" id="BAUW01000049">
    <property type="protein sequence ID" value="GAE46642.1"/>
    <property type="molecule type" value="Genomic_DNA"/>
</dbReference>
<dbReference type="Proteomes" id="UP000018949">
    <property type="component" value="Unassembled WGS sequence"/>
</dbReference>